<keyword evidence="3" id="KW-1185">Reference proteome</keyword>
<sequence length="180" mass="20597">MFCSTFHQFCAIATKLKKSPNSKARFIEICRETQCQKPHNVEHDVPTWWNSTYLQLLSIVRCENAIVTWQCDKQFGTPRNLQVNQEDLDLAADLVQILKPFYKMTLQLSMKALDRVAEVVVMIDQITATLSAVIANKDGQYPAALRNACCFGLQITNKYYLLTDCAPIYRIAMGRPFLRV</sequence>
<dbReference type="GO" id="GO:0006357">
    <property type="term" value="P:regulation of transcription by RNA polymerase II"/>
    <property type="evidence" value="ECO:0007669"/>
    <property type="project" value="TreeGrafter"/>
</dbReference>
<dbReference type="PANTHER" id="PTHR46169">
    <property type="entry name" value="DNA REPLICATION-RELATED ELEMENT FACTOR, ISOFORM A"/>
    <property type="match status" value="1"/>
</dbReference>
<reference evidence="2" key="4">
    <citation type="submission" date="2025-05" db="UniProtKB">
        <authorList>
            <consortium name="EnsemblFungi"/>
        </authorList>
    </citation>
    <scope>IDENTIFICATION</scope>
    <source>
        <strain evidence="2">isolate 1-1 / race 1 (BBBD)</strain>
    </source>
</reference>
<dbReference type="PANTHER" id="PTHR46169:SF15">
    <property type="entry name" value="INNER CENTROMERE PROTEIN A-LIKE ISOFORM X1-RELATED"/>
    <property type="match status" value="1"/>
</dbReference>
<dbReference type="Proteomes" id="UP000005240">
    <property type="component" value="Unassembled WGS sequence"/>
</dbReference>
<evidence type="ECO:0000313" key="1">
    <source>
        <dbReference type="EMBL" id="OAV98915.1"/>
    </source>
</evidence>
<protein>
    <submittedName>
        <fullName evidence="1 2">Uncharacterized protein</fullName>
    </submittedName>
</protein>
<accession>A0A180H1K7</accession>
<gene>
    <name evidence="1" type="ORF">PTTG_05803</name>
</gene>
<name>A0A180H1K7_PUCT1</name>
<dbReference type="InterPro" id="IPR052717">
    <property type="entry name" value="Vacuolar_transposase_reg"/>
</dbReference>
<dbReference type="EMBL" id="ADAS02000005">
    <property type="protein sequence ID" value="OAV98915.1"/>
    <property type="molecule type" value="Genomic_DNA"/>
</dbReference>
<dbReference type="InterPro" id="IPR012337">
    <property type="entry name" value="RNaseH-like_sf"/>
</dbReference>
<dbReference type="OrthoDB" id="2505882at2759"/>
<reference evidence="1" key="1">
    <citation type="submission" date="2009-11" db="EMBL/GenBank/DDBJ databases">
        <authorList>
            <consortium name="The Broad Institute Genome Sequencing Platform"/>
            <person name="Ward D."/>
            <person name="Feldgarden M."/>
            <person name="Earl A."/>
            <person name="Young S.K."/>
            <person name="Zeng Q."/>
            <person name="Koehrsen M."/>
            <person name="Alvarado L."/>
            <person name="Berlin A."/>
            <person name="Bochicchio J."/>
            <person name="Borenstein D."/>
            <person name="Chapman S.B."/>
            <person name="Chen Z."/>
            <person name="Engels R."/>
            <person name="Freedman E."/>
            <person name="Gellesch M."/>
            <person name="Goldberg J."/>
            <person name="Griggs A."/>
            <person name="Gujja S."/>
            <person name="Heilman E."/>
            <person name="Heiman D."/>
            <person name="Hepburn T."/>
            <person name="Howarth C."/>
            <person name="Jen D."/>
            <person name="Larson L."/>
            <person name="Lewis B."/>
            <person name="Mehta T."/>
            <person name="Park D."/>
            <person name="Pearson M."/>
            <person name="Roberts A."/>
            <person name="Saif S."/>
            <person name="Shea T."/>
            <person name="Shenoy N."/>
            <person name="Sisk P."/>
            <person name="Stolte C."/>
            <person name="Sykes S."/>
            <person name="Thomson T."/>
            <person name="Walk T."/>
            <person name="White J."/>
            <person name="Yandava C."/>
            <person name="Izard J."/>
            <person name="Baranova O.V."/>
            <person name="Blanton J.M."/>
            <person name="Tanner A.C."/>
            <person name="Dewhirst F.E."/>
            <person name="Haas B."/>
            <person name="Nusbaum C."/>
            <person name="Birren B."/>
        </authorList>
    </citation>
    <scope>NUCLEOTIDE SEQUENCE [LARGE SCALE GENOMIC DNA]</scope>
    <source>
        <strain evidence="1">1-1 BBBD Race 1</strain>
    </source>
</reference>
<proteinExistence type="predicted"/>
<evidence type="ECO:0000313" key="2">
    <source>
        <dbReference type="EnsemblFungi" id="PTTG_05803-t43_1-p1"/>
    </source>
</evidence>
<dbReference type="EnsemblFungi" id="PTTG_05803-t43_1">
    <property type="protein sequence ID" value="PTTG_05803-t43_1-p1"/>
    <property type="gene ID" value="PTTG_05803"/>
</dbReference>
<dbReference type="GO" id="GO:0005634">
    <property type="term" value="C:nucleus"/>
    <property type="evidence" value="ECO:0007669"/>
    <property type="project" value="TreeGrafter"/>
</dbReference>
<dbReference type="SUPFAM" id="SSF53098">
    <property type="entry name" value="Ribonuclease H-like"/>
    <property type="match status" value="1"/>
</dbReference>
<reference evidence="1" key="2">
    <citation type="submission" date="2016-05" db="EMBL/GenBank/DDBJ databases">
        <title>Comparative analysis highlights variable genome content of wheat rusts and divergence of the mating loci.</title>
        <authorList>
            <person name="Cuomo C.A."/>
            <person name="Bakkeren G."/>
            <person name="Szabo L."/>
            <person name="Khalil H."/>
            <person name="Joly D."/>
            <person name="Goldberg J."/>
            <person name="Young S."/>
            <person name="Zeng Q."/>
            <person name="Fellers J."/>
        </authorList>
    </citation>
    <scope>NUCLEOTIDE SEQUENCE [LARGE SCALE GENOMIC DNA]</scope>
    <source>
        <strain evidence="1">1-1 BBBD Race 1</strain>
    </source>
</reference>
<dbReference type="AlphaFoldDB" id="A0A180H1K7"/>
<organism evidence="1">
    <name type="scientific">Puccinia triticina (isolate 1-1 / race 1 (BBBD))</name>
    <name type="common">Brown leaf rust fungus</name>
    <dbReference type="NCBI Taxonomy" id="630390"/>
    <lineage>
        <taxon>Eukaryota</taxon>
        <taxon>Fungi</taxon>
        <taxon>Dikarya</taxon>
        <taxon>Basidiomycota</taxon>
        <taxon>Pucciniomycotina</taxon>
        <taxon>Pucciniomycetes</taxon>
        <taxon>Pucciniales</taxon>
        <taxon>Pucciniaceae</taxon>
        <taxon>Puccinia</taxon>
    </lineage>
</organism>
<reference evidence="2 3" key="3">
    <citation type="journal article" date="2017" name="G3 (Bethesda)">
        <title>Comparative analysis highlights variable genome content of wheat rusts and divergence of the mating loci.</title>
        <authorList>
            <person name="Cuomo C.A."/>
            <person name="Bakkeren G."/>
            <person name="Khalil H.B."/>
            <person name="Panwar V."/>
            <person name="Joly D."/>
            <person name="Linning R."/>
            <person name="Sakthikumar S."/>
            <person name="Song X."/>
            <person name="Adiconis X."/>
            <person name="Fan L."/>
            <person name="Goldberg J.M."/>
            <person name="Levin J.Z."/>
            <person name="Young S."/>
            <person name="Zeng Q."/>
            <person name="Anikster Y."/>
            <person name="Bruce M."/>
            <person name="Wang M."/>
            <person name="Yin C."/>
            <person name="McCallum B."/>
            <person name="Szabo L.J."/>
            <person name="Hulbert S."/>
            <person name="Chen X."/>
            <person name="Fellers J.P."/>
        </authorList>
    </citation>
    <scope>NUCLEOTIDE SEQUENCE</scope>
    <source>
        <strain evidence="2">isolate 1-1 / race 1 (BBBD)</strain>
        <strain evidence="3">Isolate 1-1 / race 1 (BBBD)</strain>
    </source>
</reference>
<evidence type="ECO:0000313" key="3">
    <source>
        <dbReference type="Proteomes" id="UP000005240"/>
    </source>
</evidence>